<evidence type="ECO:0000313" key="7">
    <source>
        <dbReference type="EMBL" id="GMR30808.1"/>
    </source>
</evidence>
<feature type="transmembrane region" description="Helical" evidence="5">
    <location>
        <begin position="17"/>
        <end position="35"/>
    </location>
</feature>
<keyword evidence="8" id="KW-1185">Reference proteome</keyword>
<proteinExistence type="predicted"/>
<dbReference type="FunFam" id="1.20.1250.20:FF:000355">
    <property type="entry name" value="SLC (SoLute Carrier) homolog"/>
    <property type="match status" value="1"/>
</dbReference>
<dbReference type="PROSITE" id="PS50850">
    <property type="entry name" value="MFS"/>
    <property type="match status" value="1"/>
</dbReference>
<feature type="transmembrane region" description="Helical" evidence="5">
    <location>
        <begin position="120"/>
        <end position="138"/>
    </location>
</feature>
<dbReference type="AlphaFoldDB" id="A0AAN4Z2M4"/>
<feature type="domain" description="Major facilitator superfamily (MFS) profile" evidence="6">
    <location>
        <begin position="22"/>
        <end position="469"/>
    </location>
</feature>
<name>A0AAN4Z2M4_9BILA</name>
<dbReference type="PANTHER" id="PTHR11662:SF405">
    <property type="entry name" value="PROTEIN CBG12249"/>
    <property type="match status" value="1"/>
</dbReference>
<dbReference type="Proteomes" id="UP001328107">
    <property type="component" value="Unassembled WGS sequence"/>
</dbReference>
<dbReference type="Gene3D" id="1.20.1250.20">
    <property type="entry name" value="MFS general substrate transporter like domains"/>
    <property type="match status" value="2"/>
</dbReference>
<comment type="subcellular location">
    <subcellularLocation>
        <location evidence="1">Membrane</location>
        <topology evidence="1">Multi-pass membrane protein</topology>
    </subcellularLocation>
</comment>
<dbReference type="GO" id="GO:0016020">
    <property type="term" value="C:membrane"/>
    <property type="evidence" value="ECO:0007669"/>
    <property type="project" value="UniProtKB-SubCell"/>
</dbReference>
<protein>
    <recommendedName>
        <fullName evidence="6">Major facilitator superfamily (MFS) profile domain-containing protein</fullName>
    </recommendedName>
</protein>
<dbReference type="PANTHER" id="PTHR11662">
    <property type="entry name" value="SOLUTE CARRIER FAMILY 17"/>
    <property type="match status" value="1"/>
</dbReference>
<evidence type="ECO:0000259" key="6">
    <source>
        <dbReference type="PROSITE" id="PS50850"/>
    </source>
</evidence>
<dbReference type="GO" id="GO:0006820">
    <property type="term" value="P:monoatomic anion transport"/>
    <property type="evidence" value="ECO:0007669"/>
    <property type="project" value="TreeGrafter"/>
</dbReference>
<evidence type="ECO:0000256" key="5">
    <source>
        <dbReference type="SAM" id="Phobius"/>
    </source>
</evidence>
<feature type="transmembrane region" description="Helical" evidence="5">
    <location>
        <begin position="412"/>
        <end position="432"/>
    </location>
</feature>
<keyword evidence="3 5" id="KW-1133">Transmembrane helix</keyword>
<evidence type="ECO:0000313" key="8">
    <source>
        <dbReference type="Proteomes" id="UP001328107"/>
    </source>
</evidence>
<organism evidence="7 8">
    <name type="scientific">Pristionchus mayeri</name>
    <dbReference type="NCBI Taxonomy" id="1317129"/>
    <lineage>
        <taxon>Eukaryota</taxon>
        <taxon>Metazoa</taxon>
        <taxon>Ecdysozoa</taxon>
        <taxon>Nematoda</taxon>
        <taxon>Chromadorea</taxon>
        <taxon>Rhabditida</taxon>
        <taxon>Rhabditina</taxon>
        <taxon>Diplogasteromorpha</taxon>
        <taxon>Diplogasteroidea</taxon>
        <taxon>Neodiplogasteridae</taxon>
        <taxon>Pristionchus</taxon>
    </lineage>
</organism>
<dbReference type="InterPro" id="IPR036259">
    <property type="entry name" value="MFS_trans_sf"/>
</dbReference>
<comment type="caution">
    <text evidence="7">The sequence shown here is derived from an EMBL/GenBank/DDBJ whole genome shotgun (WGS) entry which is preliminary data.</text>
</comment>
<feature type="transmembrane region" description="Helical" evidence="5">
    <location>
        <begin position="309"/>
        <end position="326"/>
    </location>
</feature>
<feature type="transmembrane region" description="Helical" evidence="5">
    <location>
        <begin position="213"/>
        <end position="233"/>
    </location>
</feature>
<evidence type="ECO:0000256" key="4">
    <source>
        <dbReference type="ARBA" id="ARBA00023136"/>
    </source>
</evidence>
<feature type="transmembrane region" description="Helical" evidence="5">
    <location>
        <begin position="444"/>
        <end position="464"/>
    </location>
</feature>
<dbReference type="InterPro" id="IPR050382">
    <property type="entry name" value="MFS_Na/Anion_cotransporter"/>
</dbReference>
<sequence>MTAAHPLWSWRSTRLKVALAILLAIYSTVSMRASLSMSIICMVNSTSYINTDDVTANVSTLPTDGCPAREESKSSELSYEGTIDWSPSRQSTLFSATYYGTLPTMLLSGPLADKFGPKRILAGAVSFLVLMSIAAPSLARLDYWVFYVSRVILGMAEGFVQPSANAMGVRWFPPSEKSSMAALYSSGIQIAAGSSNLIGSLLCGVNFLGGWPLIFYLFALIGTLWLVIWLFFVTDHPSQNKCITEEEKEYLEKRVVMKSKEPVSIPWINLLTSREVHACLLCSFTLSFLVSVNQNFLPRYFKEELRLPIAMNGLFTVVPFLSQLIGKNGLARIADHLKASGKMSPTAVVKLFQAIASFGTFIAILSLALLPSCHRPWIAIVIMICYGIVFAGGTPGFMTSLLCIAPAYTGTLFSLSMTCGQISCVLATYVVAFVTEQGWPHKWLIVYSFGATIQLISGVFFLIFGSGEPAEWTKHEIEQKKEPVNEILLNDVKIAK</sequence>
<dbReference type="GO" id="GO:0022857">
    <property type="term" value="F:transmembrane transporter activity"/>
    <property type="evidence" value="ECO:0007669"/>
    <property type="project" value="InterPro"/>
</dbReference>
<dbReference type="FunFam" id="1.20.1250.20:FF:000941">
    <property type="entry name" value="Uncharacterized protein"/>
    <property type="match status" value="1"/>
</dbReference>
<feature type="transmembrane region" description="Helical" evidence="5">
    <location>
        <begin position="377"/>
        <end position="405"/>
    </location>
</feature>
<dbReference type="InterPro" id="IPR020846">
    <property type="entry name" value="MFS_dom"/>
</dbReference>
<evidence type="ECO:0000256" key="2">
    <source>
        <dbReference type="ARBA" id="ARBA00022692"/>
    </source>
</evidence>
<evidence type="ECO:0000256" key="1">
    <source>
        <dbReference type="ARBA" id="ARBA00004141"/>
    </source>
</evidence>
<reference evidence="8" key="1">
    <citation type="submission" date="2022-10" db="EMBL/GenBank/DDBJ databases">
        <title>Genome assembly of Pristionchus species.</title>
        <authorList>
            <person name="Yoshida K."/>
            <person name="Sommer R.J."/>
        </authorList>
    </citation>
    <scope>NUCLEOTIDE SEQUENCE [LARGE SCALE GENOMIC DNA]</scope>
    <source>
        <strain evidence="8">RS5460</strain>
    </source>
</reference>
<evidence type="ECO:0000256" key="3">
    <source>
        <dbReference type="ARBA" id="ARBA00022989"/>
    </source>
</evidence>
<dbReference type="SUPFAM" id="SSF103473">
    <property type="entry name" value="MFS general substrate transporter"/>
    <property type="match status" value="1"/>
</dbReference>
<gene>
    <name evidence="7" type="ORF">PMAYCL1PPCAC_01003</name>
</gene>
<keyword evidence="2 5" id="KW-0812">Transmembrane</keyword>
<dbReference type="Pfam" id="PF07690">
    <property type="entry name" value="MFS_1"/>
    <property type="match status" value="1"/>
</dbReference>
<keyword evidence="4 5" id="KW-0472">Membrane</keyword>
<feature type="transmembrane region" description="Helical" evidence="5">
    <location>
        <begin position="347"/>
        <end position="371"/>
    </location>
</feature>
<dbReference type="EMBL" id="BTRK01000001">
    <property type="protein sequence ID" value="GMR30808.1"/>
    <property type="molecule type" value="Genomic_DNA"/>
</dbReference>
<dbReference type="InterPro" id="IPR011701">
    <property type="entry name" value="MFS"/>
</dbReference>
<accession>A0AAN4Z2M4</accession>